<dbReference type="RefSeq" id="WP_101853946.1">
    <property type="nucleotide sequence ID" value="NZ_CP015496.1"/>
</dbReference>
<dbReference type="Pfam" id="PF01381">
    <property type="entry name" value="HTH_3"/>
    <property type="match status" value="1"/>
</dbReference>
<dbReference type="SUPFAM" id="SSF47413">
    <property type="entry name" value="lambda repressor-like DNA-binding domains"/>
    <property type="match status" value="1"/>
</dbReference>
<proteinExistence type="predicted"/>
<reference evidence="4" key="1">
    <citation type="submission" date="2016-05" db="EMBL/GenBank/DDBJ databases">
        <title>Genome sequence of Lactobacillus helveticus FAM8105.</title>
        <authorList>
            <person name="Ahrens C."/>
            <person name="Schmid M."/>
        </authorList>
    </citation>
    <scope>NUCLEOTIDE SEQUENCE [LARGE SCALE GENOMIC DNA]</scope>
    <source>
        <strain evidence="4">FAM8105</strain>
    </source>
</reference>
<dbReference type="InterPro" id="IPR001387">
    <property type="entry name" value="Cro/C1-type_HTH"/>
</dbReference>
<sequence>MSVFSERLTSARKAMGWTRKRAVAEFQLPYQTYSNYEQGKREPDINTMKQLANKLNTTTDYLTGVTDNPNLPSVSNTDLEAMLDNAHSYDGKPMDDHDRALIKQYLEALFSQRDAQK</sequence>
<dbReference type="InterPro" id="IPR010982">
    <property type="entry name" value="Lambda_DNA-bd_dom_sf"/>
</dbReference>
<organism evidence="3 4">
    <name type="scientific">Lactobacillus helveticus</name>
    <name type="common">Lactobacillus suntoryeus</name>
    <dbReference type="NCBI Taxonomy" id="1587"/>
    <lineage>
        <taxon>Bacteria</taxon>
        <taxon>Bacillati</taxon>
        <taxon>Bacillota</taxon>
        <taxon>Bacilli</taxon>
        <taxon>Lactobacillales</taxon>
        <taxon>Lactobacillaceae</taxon>
        <taxon>Lactobacillus</taxon>
    </lineage>
</organism>
<dbReference type="AlphaFoldDB" id="A0AAU8XVA6"/>
<protein>
    <recommendedName>
        <fullName evidence="2">HTH cro/C1-type domain-containing protein</fullName>
    </recommendedName>
</protein>
<dbReference type="SMART" id="SM00530">
    <property type="entry name" value="HTH_XRE"/>
    <property type="match status" value="1"/>
</dbReference>
<dbReference type="EMBL" id="CP015496">
    <property type="protein sequence ID" value="AUI74652.1"/>
    <property type="molecule type" value="Genomic_DNA"/>
</dbReference>
<dbReference type="PANTHER" id="PTHR46558">
    <property type="entry name" value="TRACRIPTIONAL REGULATORY PROTEIN-RELATED-RELATED"/>
    <property type="match status" value="1"/>
</dbReference>
<dbReference type="CDD" id="cd00093">
    <property type="entry name" value="HTH_XRE"/>
    <property type="match status" value="1"/>
</dbReference>
<dbReference type="PROSITE" id="PS50943">
    <property type="entry name" value="HTH_CROC1"/>
    <property type="match status" value="1"/>
</dbReference>
<evidence type="ECO:0000313" key="3">
    <source>
        <dbReference type="EMBL" id="AUI74652.1"/>
    </source>
</evidence>
<feature type="domain" description="HTH cro/C1-type" evidence="2">
    <location>
        <begin position="8"/>
        <end position="62"/>
    </location>
</feature>
<evidence type="ECO:0000259" key="2">
    <source>
        <dbReference type="PROSITE" id="PS50943"/>
    </source>
</evidence>
<accession>A0AAU8XVA6</accession>
<evidence type="ECO:0000313" key="4">
    <source>
        <dbReference type="Proteomes" id="UP000234562"/>
    </source>
</evidence>
<dbReference type="PANTHER" id="PTHR46558:SF14">
    <property type="entry name" value="HTH-TYPE TRANSCRIPTIONAL REGULATOR ANSR"/>
    <property type="match status" value="1"/>
</dbReference>
<dbReference type="Gene3D" id="1.10.260.40">
    <property type="entry name" value="lambda repressor-like DNA-binding domains"/>
    <property type="match status" value="1"/>
</dbReference>
<name>A0AAU8XVA6_LACHE</name>
<gene>
    <name evidence="3" type="ORF">Lh8105_07660</name>
</gene>
<dbReference type="Proteomes" id="UP000234562">
    <property type="component" value="Chromosome"/>
</dbReference>
<dbReference type="GO" id="GO:0003677">
    <property type="term" value="F:DNA binding"/>
    <property type="evidence" value="ECO:0007669"/>
    <property type="project" value="UniProtKB-KW"/>
</dbReference>
<keyword evidence="1" id="KW-0238">DNA-binding</keyword>
<evidence type="ECO:0000256" key="1">
    <source>
        <dbReference type="ARBA" id="ARBA00023125"/>
    </source>
</evidence>